<feature type="compositionally biased region" description="Pro residues" evidence="1">
    <location>
        <begin position="59"/>
        <end position="68"/>
    </location>
</feature>
<evidence type="ECO:0000256" key="1">
    <source>
        <dbReference type="SAM" id="MobiDB-lite"/>
    </source>
</evidence>
<protein>
    <submittedName>
        <fullName evidence="2">Sodium/hydrogen exchanger 6</fullName>
    </submittedName>
</protein>
<feature type="region of interest" description="Disordered" evidence="1">
    <location>
        <begin position="52"/>
        <end position="85"/>
    </location>
</feature>
<dbReference type="Proteomes" id="UP001412067">
    <property type="component" value="Unassembled WGS sequence"/>
</dbReference>
<name>A0ABR2MDI5_9ASPA</name>
<comment type="caution">
    <text evidence="2">The sequence shown here is derived from an EMBL/GenBank/DDBJ whole genome shotgun (WGS) entry which is preliminary data.</text>
</comment>
<evidence type="ECO:0000313" key="3">
    <source>
        <dbReference type="Proteomes" id="UP001412067"/>
    </source>
</evidence>
<dbReference type="EMBL" id="JBBWWR010000008">
    <property type="protein sequence ID" value="KAK8962252.1"/>
    <property type="molecule type" value="Genomic_DNA"/>
</dbReference>
<reference evidence="2 3" key="1">
    <citation type="journal article" date="2022" name="Nat. Plants">
        <title>Genomes of leafy and leafless Platanthera orchids illuminate the evolution of mycoheterotrophy.</title>
        <authorList>
            <person name="Li M.H."/>
            <person name="Liu K.W."/>
            <person name="Li Z."/>
            <person name="Lu H.C."/>
            <person name="Ye Q.L."/>
            <person name="Zhang D."/>
            <person name="Wang J.Y."/>
            <person name="Li Y.F."/>
            <person name="Zhong Z.M."/>
            <person name="Liu X."/>
            <person name="Yu X."/>
            <person name="Liu D.K."/>
            <person name="Tu X.D."/>
            <person name="Liu B."/>
            <person name="Hao Y."/>
            <person name="Liao X.Y."/>
            <person name="Jiang Y.T."/>
            <person name="Sun W.H."/>
            <person name="Chen J."/>
            <person name="Chen Y.Q."/>
            <person name="Ai Y."/>
            <person name="Zhai J.W."/>
            <person name="Wu S.S."/>
            <person name="Zhou Z."/>
            <person name="Hsiao Y.Y."/>
            <person name="Wu W.L."/>
            <person name="Chen Y.Y."/>
            <person name="Lin Y.F."/>
            <person name="Hsu J.L."/>
            <person name="Li C.Y."/>
            <person name="Wang Z.W."/>
            <person name="Zhao X."/>
            <person name="Zhong W.Y."/>
            <person name="Ma X.K."/>
            <person name="Ma L."/>
            <person name="Huang J."/>
            <person name="Chen G.Z."/>
            <person name="Huang M.Z."/>
            <person name="Huang L."/>
            <person name="Peng D.H."/>
            <person name="Luo Y.B."/>
            <person name="Zou S.Q."/>
            <person name="Chen S.P."/>
            <person name="Lan S."/>
            <person name="Tsai W.C."/>
            <person name="Van de Peer Y."/>
            <person name="Liu Z.J."/>
        </authorList>
    </citation>
    <scope>NUCLEOTIDE SEQUENCE [LARGE SCALE GENOMIC DNA]</scope>
    <source>
        <strain evidence="2">Lor288</strain>
    </source>
</reference>
<accession>A0ABR2MDI5</accession>
<feature type="compositionally biased region" description="Polar residues" evidence="1">
    <location>
        <begin position="74"/>
        <end position="85"/>
    </location>
</feature>
<gene>
    <name evidence="2" type="primary">NHX6</name>
    <name evidence="2" type="ORF">KSP40_PGU005014</name>
</gene>
<evidence type="ECO:0000313" key="2">
    <source>
        <dbReference type="EMBL" id="KAK8962252.1"/>
    </source>
</evidence>
<sequence length="197" mass="21349">MHQLKLETRKNTWLQLAFGTCHKKSSVLLIGGSTGTVLESLDVVGDVNNDSLGETRSAFPPPPNPKTDPFPDSRTLNTDGSLTSPLFRSRNSTRIKLQPLELVPAPLPLPDIIQVSPLPPSHRRAIPVLILSSSRPKLLLTPPPRPKNLLATIQHNSNLCTSLMDTLVINLAPPSCCATPMQSSLSSLTTGHMVYIL</sequence>
<keyword evidence="3" id="KW-1185">Reference proteome</keyword>
<organism evidence="2 3">
    <name type="scientific">Platanthera guangdongensis</name>
    <dbReference type="NCBI Taxonomy" id="2320717"/>
    <lineage>
        <taxon>Eukaryota</taxon>
        <taxon>Viridiplantae</taxon>
        <taxon>Streptophyta</taxon>
        <taxon>Embryophyta</taxon>
        <taxon>Tracheophyta</taxon>
        <taxon>Spermatophyta</taxon>
        <taxon>Magnoliopsida</taxon>
        <taxon>Liliopsida</taxon>
        <taxon>Asparagales</taxon>
        <taxon>Orchidaceae</taxon>
        <taxon>Orchidoideae</taxon>
        <taxon>Orchideae</taxon>
        <taxon>Orchidinae</taxon>
        <taxon>Platanthera</taxon>
    </lineage>
</organism>
<proteinExistence type="predicted"/>